<dbReference type="Proteomes" id="UP000295165">
    <property type="component" value="Unassembled WGS sequence"/>
</dbReference>
<accession>A0A4R8QZ38</accession>
<evidence type="ECO:0000313" key="2">
    <source>
        <dbReference type="Proteomes" id="UP000295165"/>
    </source>
</evidence>
<reference evidence="1 2" key="1">
    <citation type="journal article" date="2019" name="Sci. Rep.">
        <title>Extended insight into the Mycobacterium chelonae-abscessus complex through whole genome sequencing of Mycobacterium salmoniphilum outbreak and Mycobacterium salmoniphilum-like strains.</title>
        <authorList>
            <person name="Behra P.R.K."/>
            <person name="Das S."/>
            <person name="Pettersson B.M.F."/>
            <person name="Shirreff L."/>
            <person name="DuCote T."/>
            <person name="Jacobsson K.G."/>
            <person name="Ennis D.G."/>
            <person name="Kirsebom L.A."/>
        </authorList>
    </citation>
    <scope>NUCLEOTIDE SEQUENCE [LARGE SCALE GENOMIC DNA]</scope>
    <source>
        <strain evidence="1 2">CCUG 63697</strain>
    </source>
</reference>
<gene>
    <name evidence="1" type="ORF">CCUG63697_03618</name>
</gene>
<organism evidence="1 2">
    <name type="scientific">Mycobacteroides franklinii</name>
    <dbReference type="NCBI Taxonomy" id="948102"/>
    <lineage>
        <taxon>Bacteria</taxon>
        <taxon>Bacillati</taxon>
        <taxon>Actinomycetota</taxon>
        <taxon>Actinomycetes</taxon>
        <taxon>Mycobacteriales</taxon>
        <taxon>Mycobacteriaceae</taxon>
        <taxon>Mycobacteroides</taxon>
    </lineage>
</organism>
<dbReference type="EMBL" id="PECC01000028">
    <property type="protein sequence ID" value="TDZ49086.1"/>
    <property type="molecule type" value="Genomic_DNA"/>
</dbReference>
<comment type="caution">
    <text evidence="1">The sequence shown here is derived from an EMBL/GenBank/DDBJ whole genome shotgun (WGS) entry which is preliminary data.</text>
</comment>
<proteinExistence type="predicted"/>
<sequence length="160" mass="17926">MDVRVASSAPPNPIDFEDESIPVPCSLHPEKIVEYSQELHNTLWDKVRDLDELGWNGTNLCYQYDLSVAPGTKVGGWPRWHALDPYPMPCTDCGRELELLVSFDTGERDEGAGHWNAIDPSERDVDLRDITGLTLGRGGDLQIFGCRTNPHHQHHVLVQG</sequence>
<protein>
    <submittedName>
        <fullName evidence="1">Uncharacterized protein</fullName>
    </submittedName>
</protein>
<evidence type="ECO:0000313" key="1">
    <source>
        <dbReference type="EMBL" id="TDZ49086.1"/>
    </source>
</evidence>
<dbReference type="AlphaFoldDB" id="A0A4R8QZ38"/>
<name>A0A4R8QZ38_9MYCO</name>
<keyword evidence="2" id="KW-1185">Reference proteome</keyword>